<organism evidence="2">
    <name type="scientific">Culex pipiens</name>
    <name type="common">House mosquito</name>
    <dbReference type="NCBI Taxonomy" id="7175"/>
    <lineage>
        <taxon>Eukaryota</taxon>
        <taxon>Metazoa</taxon>
        <taxon>Ecdysozoa</taxon>
        <taxon>Arthropoda</taxon>
        <taxon>Hexapoda</taxon>
        <taxon>Insecta</taxon>
        <taxon>Pterygota</taxon>
        <taxon>Neoptera</taxon>
        <taxon>Endopterygota</taxon>
        <taxon>Diptera</taxon>
        <taxon>Nematocera</taxon>
        <taxon>Culicoidea</taxon>
        <taxon>Culicidae</taxon>
        <taxon>Culicinae</taxon>
        <taxon>Culicini</taxon>
        <taxon>Culex</taxon>
        <taxon>Culex</taxon>
    </lineage>
</organism>
<dbReference type="EMBL" id="HBUE01011809">
    <property type="protein sequence ID" value="CAG6448803.1"/>
    <property type="molecule type" value="Transcribed_RNA"/>
</dbReference>
<accession>A0A8D8A1Y7</accession>
<dbReference type="AlphaFoldDB" id="A0A8D8A1Y7"/>
<evidence type="ECO:0000313" key="2">
    <source>
        <dbReference type="EMBL" id="CAG6448794.1"/>
    </source>
</evidence>
<feature type="region of interest" description="Disordered" evidence="1">
    <location>
        <begin position="27"/>
        <end position="46"/>
    </location>
</feature>
<protein>
    <submittedName>
        <fullName evidence="2">(northern house mosquito) hypothetical protein</fullName>
    </submittedName>
</protein>
<evidence type="ECO:0000256" key="1">
    <source>
        <dbReference type="SAM" id="MobiDB-lite"/>
    </source>
</evidence>
<proteinExistence type="predicted"/>
<feature type="compositionally biased region" description="Gly residues" evidence="1">
    <location>
        <begin position="124"/>
        <end position="133"/>
    </location>
</feature>
<reference evidence="2" key="1">
    <citation type="submission" date="2021-05" db="EMBL/GenBank/DDBJ databases">
        <authorList>
            <person name="Alioto T."/>
            <person name="Alioto T."/>
            <person name="Gomez Garrido J."/>
        </authorList>
    </citation>
    <scope>NUCLEOTIDE SEQUENCE</scope>
</reference>
<dbReference type="EMBL" id="HBUE01011804">
    <property type="protein sequence ID" value="CAG6448794.1"/>
    <property type="molecule type" value="Transcribed_RNA"/>
</dbReference>
<name>A0A8D8A1Y7_CULPI</name>
<feature type="region of interest" description="Disordered" evidence="1">
    <location>
        <begin position="84"/>
        <end position="139"/>
    </location>
</feature>
<sequence length="206" mass="22492">MSIGDVSMLGGQVHPSDVDLQLSERLRKGRGRAEQLSSPGMRAGPDQLRPVRVQQDVLHTAALQVRHDRGLRRRHGRVRLHIPQVSTGGHPLRGADDGSAVAGGPRRQHLRAKGEKVRRLSGLSDGGGRGRVPGDGLPARSVPVRERAALHRHGAQVQPQERLRRQLGRAELQLPAVPRGPVPVRQLAVHPGDVPLRRLPRLLGRE</sequence>